<accession>A0A9N7V2Z2</accession>
<dbReference type="EMBL" id="CADEAL010002724">
    <property type="protein sequence ID" value="CAB1441843.1"/>
    <property type="molecule type" value="Genomic_DNA"/>
</dbReference>
<name>A0A9N7V2Z2_PLEPL</name>
<protein>
    <submittedName>
        <fullName evidence="1">Uncharacterized protein</fullName>
    </submittedName>
</protein>
<dbReference type="AlphaFoldDB" id="A0A9N7V2Z2"/>
<dbReference type="Proteomes" id="UP001153269">
    <property type="component" value="Unassembled WGS sequence"/>
</dbReference>
<evidence type="ECO:0000313" key="2">
    <source>
        <dbReference type="Proteomes" id="UP001153269"/>
    </source>
</evidence>
<comment type="caution">
    <text evidence="1">The sequence shown here is derived from an EMBL/GenBank/DDBJ whole genome shotgun (WGS) entry which is preliminary data.</text>
</comment>
<keyword evidence="2" id="KW-1185">Reference proteome</keyword>
<gene>
    <name evidence="1" type="ORF">PLEPLA_LOCUS29570</name>
</gene>
<proteinExistence type="predicted"/>
<organism evidence="1 2">
    <name type="scientific">Pleuronectes platessa</name>
    <name type="common">European plaice</name>
    <dbReference type="NCBI Taxonomy" id="8262"/>
    <lineage>
        <taxon>Eukaryota</taxon>
        <taxon>Metazoa</taxon>
        <taxon>Chordata</taxon>
        <taxon>Craniata</taxon>
        <taxon>Vertebrata</taxon>
        <taxon>Euteleostomi</taxon>
        <taxon>Actinopterygii</taxon>
        <taxon>Neopterygii</taxon>
        <taxon>Teleostei</taxon>
        <taxon>Neoteleostei</taxon>
        <taxon>Acanthomorphata</taxon>
        <taxon>Carangaria</taxon>
        <taxon>Pleuronectiformes</taxon>
        <taxon>Pleuronectoidei</taxon>
        <taxon>Pleuronectidae</taxon>
        <taxon>Pleuronectes</taxon>
    </lineage>
</organism>
<evidence type="ECO:0000313" key="1">
    <source>
        <dbReference type="EMBL" id="CAB1441843.1"/>
    </source>
</evidence>
<reference evidence="1" key="1">
    <citation type="submission" date="2020-03" db="EMBL/GenBank/DDBJ databases">
        <authorList>
            <person name="Weist P."/>
        </authorList>
    </citation>
    <scope>NUCLEOTIDE SEQUENCE</scope>
</reference>
<sequence length="177" mass="18995">MAAASDVRGESRLHNMVFAPPMGRTDIMKPSAVSVWHRLMILMPERRTSEGDNRKPALTMEELGNLYPSSCLTVGDTGVPSSAGISTWPGPAPTLSTADRDVRGSSEWHSQPLAGLPWICAFACGGLAVGEYPGADPWRREQGGDIETDEGSEVCAEELLLWVSFTPACSTRASLSF</sequence>